<dbReference type="InterPro" id="IPR001650">
    <property type="entry name" value="Helicase_C-like"/>
</dbReference>
<dbReference type="Pfam" id="PF00270">
    <property type="entry name" value="DEAD"/>
    <property type="match status" value="1"/>
</dbReference>
<evidence type="ECO:0000313" key="8">
    <source>
        <dbReference type="EMBL" id="UOF92396.1"/>
    </source>
</evidence>
<evidence type="ECO:0000256" key="1">
    <source>
        <dbReference type="ARBA" id="ARBA00022741"/>
    </source>
</evidence>
<reference evidence="8" key="1">
    <citation type="submission" date="2021-12" db="EMBL/GenBank/DDBJ databases">
        <title>Alicyclobacillaceae gen. nov., sp. nov., isolated from chalcocite enrichment system.</title>
        <authorList>
            <person name="Jiang Z."/>
        </authorList>
    </citation>
    <scope>NUCLEOTIDE SEQUENCE</scope>
    <source>
        <strain evidence="8">MYW30-H2</strain>
    </source>
</reference>
<dbReference type="InterPro" id="IPR014001">
    <property type="entry name" value="Helicase_ATP-bd"/>
</dbReference>
<evidence type="ECO:0000256" key="2">
    <source>
        <dbReference type="ARBA" id="ARBA00022801"/>
    </source>
</evidence>
<evidence type="ECO:0000256" key="5">
    <source>
        <dbReference type="SAM" id="MobiDB-lite"/>
    </source>
</evidence>
<evidence type="ECO:0000256" key="4">
    <source>
        <dbReference type="ARBA" id="ARBA00022840"/>
    </source>
</evidence>
<accession>A0ABY4CPH4</accession>
<feature type="compositionally biased region" description="Low complexity" evidence="5">
    <location>
        <begin position="386"/>
        <end position="400"/>
    </location>
</feature>
<dbReference type="InterPro" id="IPR011545">
    <property type="entry name" value="DEAD/DEAH_box_helicase_dom"/>
</dbReference>
<dbReference type="CDD" id="cd00268">
    <property type="entry name" value="DEADc"/>
    <property type="match status" value="1"/>
</dbReference>
<evidence type="ECO:0000256" key="3">
    <source>
        <dbReference type="ARBA" id="ARBA00022806"/>
    </source>
</evidence>
<dbReference type="PROSITE" id="PS51194">
    <property type="entry name" value="HELICASE_CTER"/>
    <property type="match status" value="1"/>
</dbReference>
<feature type="domain" description="Helicase C-terminal" evidence="7">
    <location>
        <begin position="231"/>
        <end position="375"/>
    </location>
</feature>
<keyword evidence="3 8" id="KW-0347">Helicase</keyword>
<gene>
    <name evidence="8" type="ORF">LSG31_09685</name>
</gene>
<dbReference type="PANTHER" id="PTHR47963">
    <property type="entry name" value="DEAD-BOX ATP-DEPENDENT RNA HELICASE 47, MITOCHONDRIAL"/>
    <property type="match status" value="1"/>
</dbReference>
<keyword evidence="1" id="KW-0547">Nucleotide-binding</keyword>
<protein>
    <submittedName>
        <fullName evidence="8">DEAD/DEAH box helicase</fullName>
    </submittedName>
</protein>
<dbReference type="EMBL" id="CP089291">
    <property type="protein sequence ID" value="UOF92396.1"/>
    <property type="molecule type" value="Genomic_DNA"/>
</dbReference>
<dbReference type="InterPro" id="IPR050547">
    <property type="entry name" value="DEAD_box_RNA_helicases"/>
</dbReference>
<dbReference type="InterPro" id="IPR027417">
    <property type="entry name" value="P-loop_NTPase"/>
</dbReference>
<dbReference type="Pfam" id="PF00271">
    <property type="entry name" value="Helicase_C"/>
    <property type="match status" value="1"/>
</dbReference>
<sequence>MTDMWPIAANMKPFLQEIWKKSGFTQPTAIQSKAIPLILDGRDVVAESPTGTGKTIAYLLPALQKIDPGKKDAQTVILAPTRELVMQIQQVIQKWTEGSDIHATALIGGADLKRQLEKLKQHPQIVVGTANRILELINMKKLKMHEVKTIVFDEGDQLLVPEAMDTIQNIIKTTLQDRQVVCFSATVSAKTEQLVKEMMKHPEIIRIKADTLAPSKAEHIYFLCEPREKMDLLRRIVKMDQIKGLAFINDMNYFHTVAARLQDRGISFGALSGESKKTERESALKNFRDGKFPLLLVTDVAARGLDIEGLTHVIHVDFPKDLTQYVHRSGRTGRMGATGTIISMVTEREERVLQQYSRKLGIPIHKKSLHMGKVLDAKRNQSVSNQTKKTTPQPTSKRKG</sequence>
<keyword evidence="9" id="KW-1185">Reference proteome</keyword>
<keyword evidence="4" id="KW-0067">ATP-binding</keyword>
<dbReference type="SMART" id="SM00487">
    <property type="entry name" value="DEXDc"/>
    <property type="match status" value="1"/>
</dbReference>
<dbReference type="InterPro" id="IPR044742">
    <property type="entry name" value="DEAD/DEAH_RhlB"/>
</dbReference>
<dbReference type="SUPFAM" id="SSF52540">
    <property type="entry name" value="P-loop containing nucleoside triphosphate hydrolases"/>
    <property type="match status" value="1"/>
</dbReference>
<dbReference type="Proteomes" id="UP000830167">
    <property type="component" value="Chromosome"/>
</dbReference>
<proteinExistence type="predicted"/>
<keyword evidence="2" id="KW-0378">Hydrolase</keyword>
<dbReference type="PANTHER" id="PTHR47963:SF7">
    <property type="entry name" value="ATP-DEPENDENT RNA HELICASE YFML-RELATED"/>
    <property type="match status" value="1"/>
</dbReference>
<dbReference type="CDD" id="cd18787">
    <property type="entry name" value="SF2_C_DEAD"/>
    <property type="match status" value="1"/>
</dbReference>
<feature type="region of interest" description="Disordered" evidence="5">
    <location>
        <begin position="376"/>
        <end position="400"/>
    </location>
</feature>
<organism evidence="8 9">
    <name type="scientific">Fodinisporobacter ferrooxydans</name>
    <dbReference type="NCBI Taxonomy" id="2901836"/>
    <lineage>
        <taxon>Bacteria</taxon>
        <taxon>Bacillati</taxon>
        <taxon>Bacillota</taxon>
        <taxon>Bacilli</taxon>
        <taxon>Bacillales</taxon>
        <taxon>Alicyclobacillaceae</taxon>
        <taxon>Fodinisporobacter</taxon>
    </lineage>
</organism>
<evidence type="ECO:0000313" key="9">
    <source>
        <dbReference type="Proteomes" id="UP000830167"/>
    </source>
</evidence>
<evidence type="ECO:0000259" key="7">
    <source>
        <dbReference type="PROSITE" id="PS51194"/>
    </source>
</evidence>
<name>A0ABY4CPH4_9BACL</name>
<dbReference type="Gene3D" id="3.40.50.300">
    <property type="entry name" value="P-loop containing nucleotide triphosphate hydrolases"/>
    <property type="match status" value="2"/>
</dbReference>
<evidence type="ECO:0000259" key="6">
    <source>
        <dbReference type="PROSITE" id="PS51192"/>
    </source>
</evidence>
<feature type="domain" description="Helicase ATP-binding" evidence="6">
    <location>
        <begin position="35"/>
        <end position="205"/>
    </location>
</feature>
<dbReference type="GO" id="GO:0004386">
    <property type="term" value="F:helicase activity"/>
    <property type="evidence" value="ECO:0007669"/>
    <property type="project" value="UniProtKB-KW"/>
</dbReference>
<dbReference type="SMART" id="SM00490">
    <property type="entry name" value="HELICc"/>
    <property type="match status" value="1"/>
</dbReference>
<dbReference type="PROSITE" id="PS51192">
    <property type="entry name" value="HELICASE_ATP_BIND_1"/>
    <property type="match status" value="1"/>
</dbReference>